<gene>
    <name evidence="1" type="ORF">BTDB27_005595</name>
</gene>
<proteinExistence type="predicted"/>
<dbReference type="GO" id="GO:0006289">
    <property type="term" value="P:nucleotide-excision repair"/>
    <property type="evidence" value="ECO:0007669"/>
    <property type="project" value="InterPro"/>
</dbReference>
<protein>
    <submittedName>
        <fullName evidence="1">Uncharacterized protein</fullName>
    </submittedName>
</protein>
<dbReference type="Pfam" id="PF03851">
    <property type="entry name" value="UvdE"/>
    <property type="match status" value="1"/>
</dbReference>
<sequence>MLVRLGYVAMSVHLKNASPSQTMTYAQFQKLDDRAAAIRKLERIARVELYSSFKRKFKKTR</sequence>
<dbReference type="GO" id="GO:0009411">
    <property type="term" value="P:response to UV"/>
    <property type="evidence" value="ECO:0007669"/>
    <property type="project" value="InterPro"/>
</dbReference>
<dbReference type="Proteomes" id="UP000030682">
    <property type="component" value="Unassembled WGS sequence"/>
</dbReference>
<reference evidence="1" key="1">
    <citation type="submission" date="2014-01" db="EMBL/GenBank/DDBJ databases">
        <title>Draft genome sequence of highly nematicidal Bacillus thuringiensis DB27.</title>
        <authorList>
            <person name="Iatsenko I."/>
            <person name="Pickard D."/>
            <person name="Corton C."/>
            <person name="Dougan G."/>
            <person name="Sommer R.J."/>
        </authorList>
    </citation>
    <scope>NUCLEOTIDE SEQUENCE [LARGE SCALE GENOMIC DNA]</scope>
    <source>
        <strain evidence="1">DB27</strain>
    </source>
</reference>
<dbReference type="AlphaFoldDB" id="W8YCM3"/>
<dbReference type="HOGENOM" id="CLU_2913061_0_0_9"/>
<dbReference type="GO" id="GO:0004519">
    <property type="term" value="F:endonuclease activity"/>
    <property type="evidence" value="ECO:0007669"/>
    <property type="project" value="InterPro"/>
</dbReference>
<organism evidence="1">
    <name type="scientific">Bacillus thuringiensis DB27</name>
    <dbReference type="NCBI Taxonomy" id="1431339"/>
    <lineage>
        <taxon>Bacteria</taxon>
        <taxon>Bacillati</taxon>
        <taxon>Bacillota</taxon>
        <taxon>Bacilli</taxon>
        <taxon>Bacillales</taxon>
        <taxon>Bacillaceae</taxon>
        <taxon>Bacillus</taxon>
        <taxon>Bacillus cereus group</taxon>
    </lineage>
</organism>
<evidence type="ECO:0000313" key="1">
    <source>
        <dbReference type="EMBL" id="CDN39253.1"/>
    </source>
</evidence>
<dbReference type="EMBL" id="HG810021">
    <property type="protein sequence ID" value="CDN39253.1"/>
    <property type="molecule type" value="Genomic_DNA"/>
</dbReference>
<dbReference type="InterPro" id="IPR004601">
    <property type="entry name" value="UvdE"/>
</dbReference>
<accession>W8YCM3</accession>
<name>W8YCM3_BACTU</name>
<reference evidence="1" key="2">
    <citation type="submission" date="2014-01" db="EMBL/GenBank/DDBJ databases">
        <authorList>
            <person name="Aslett M."/>
        </authorList>
    </citation>
    <scope>NUCLEOTIDE SEQUENCE [LARGE SCALE GENOMIC DNA]</scope>
    <source>
        <strain evidence="1">DB27</strain>
    </source>
</reference>